<sequence length="101" mass="10537">GGSELSSSPSGPATPRKSGRQQNGGGQLGGGGAGDSLLMPAAATGAGNIDEREFRRDEIPGGHETFSRTLKSQSGLRNDGTHFSEAKQEVNVRRETSERKI</sequence>
<dbReference type="Proteomes" id="UP000887565">
    <property type="component" value="Unplaced"/>
</dbReference>
<feature type="compositionally biased region" description="Basic and acidic residues" evidence="1">
    <location>
        <begin position="49"/>
        <end position="61"/>
    </location>
</feature>
<dbReference type="WBParaSite" id="nRc.2.0.1.t43714-RA">
    <property type="protein sequence ID" value="nRc.2.0.1.t43714-RA"/>
    <property type="gene ID" value="nRc.2.0.1.g43714"/>
</dbReference>
<reference evidence="3" key="1">
    <citation type="submission" date="2022-11" db="UniProtKB">
        <authorList>
            <consortium name="WormBaseParasite"/>
        </authorList>
    </citation>
    <scope>IDENTIFICATION</scope>
</reference>
<feature type="compositionally biased region" description="Low complexity" evidence="1">
    <location>
        <begin position="1"/>
        <end position="11"/>
    </location>
</feature>
<feature type="compositionally biased region" description="Polar residues" evidence="1">
    <location>
        <begin position="67"/>
        <end position="76"/>
    </location>
</feature>
<evidence type="ECO:0000256" key="1">
    <source>
        <dbReference type="SAM" id="MobiDB-lite"/>
    </source>
</evidence>
<feature type="region of interest" description="Disordered" evidence="1">
    <location>
        <begin position="1"/>
        <end position="101"/>
    </location>
</feature>
<evidence type="ECO:0000313" key="2">
    <source>
        <dbReference type="Proteomes" id="UP000887565"/>
    </source>
</evidence>
<feature type="compositionally biased region" description="Basic and acidic residues" evidence="1">
    <location>
        <begin position="79"/>
        <end position="101"/>
    </location>
</feature>
<keyword evidence="2" id="KW-1185">Reference proteome</keyword>
<organism evidence="2 3">
    <name type="scientific">Romanomermis culicivorax</name>
    <name type="common">Nematode worm</name>
    <dbReference type="NCBI Taxonomy" id="13658"/>
    <lineage>
        <taxon>Eukaryota</taxon>
        <taxon>Metazoa</taxon>
        <taxon>Ecdysozoa</taxon>
        <taxon>Nematoda</taxon>
        <taxon>Enoplea</taxon>
        <taxon>Dorylaimia</taxon>
        <taxon>Mermithida</taxon>
        <taxon>Mermithoidea</taxon>
        <taxon>Mermithidae</taxon>
        <taxon>Romanomermis</taxon>
    </lineage>
</organism>
<protein>
    <submittedName>
        <fullName evidence="3">Uncharacterized protein</fullName>
    </submittedName>
</protein>
<dbReference type="AlphaFoldDB" id="A0A915KZ19"/>
<name>A0A915KZ19_ROMCU</name>
<feature type="compositionally biased region" description="Gly residues" evidence="1">
    <location>
        <begin position="22"/>
        <end position="34"/>
    </location>
</feature>
<evidence type="ECO:0000313" key="3">
    <source>
        <dbReference type="WBParaSite" id="nRc.2.0.1.t43714-RA"/>
    </source>
</evidence>
<accession>A0A915KZ19</accession>
<proteinExistence type="predicted"/>